<dbReference type="RefSeq" id="YP_007877586.1">
    <property type="nucleotide sequence ID" value="NC_021071.1"/>
</dbReference>
<dbReference type="GO" id="GO:0003677">
    <property type="term" value="F:DNA binding"/>
    <property type="evidence" value="ECO:0007669"/>
    <property type="project" value="InterPro"/>
</dbReference>
<dbReference type="Pfam" id="PF04851">
    <property type="entry name" value="ResIII"/>
    <property type="match status" value="1"/>
</dbReference>
<protein>
    <submittedName>
        <fullName evidence="2">Helicase</fullName>
    </submittedName>
</protein>
<dbReference type="InterPro" id="IPR014001">
    <property type="entry name" value="Helicase_ATP-bd"/>
</dbReference>
<dbReference type="InterPro" id="IPR050742">
    <property type="entry name" value="Helicase_Restrict-Modif_Enz"/>
</dbReference>
<dbReference type="Gene3D" id="3.40.50.300">
    <property type="entry name" value="P-loop containing nucleotide triphosphate hydrolases"/>
    <property type="match status" value="2"/>
</dbReference>
<organism evidence="2 3">
    <name type="scientific">Cyanophage P-RSM1</name>
    <dbReference type="NCBI Taxonomy" id="536444"/>
    <lineage>
        <taxon>Viruses</taxon>
        <taxon>Duplodnaviria</taxon>
        <taxon>Heunggongvirae</taxon>
        <taxon>Uroviricota</taxon>
        <taxon>Caudoviricetes</taxon>
        <taxon>Pantevenvirales</taxon>
        <taxon>Kyanoviridae</taxon>
        <taxon>Emcearvirus</taxon>
        <taxon>Emcearvirus gerard</taxon>
    </lineage>
</organism>
<keyword evidence="2" id="KW-0347">Helicase</keyword>
<dbReference type="GO" id="GO:0004386">
    <property type="term" value="F:helicase activity"/>
    <property type="evidence" value="ECO:0007669"/>
    <property type="project" value="UniProtKB-KW"/>
</dbReference>
<dbReference type="PANTHER" id="PTHR47396">
    <property type="entry name" value="TYPE I RESTRICTION ENZYME ECOKI R PROTEIN"/>
    <property type="match status" value="1"/>
</dbReference>
<evidence type="ECO:0000313" key="3">
    <source>
        <dbReference type="Proteomes" id="UP000201235"/>
    </source>
</evidence>
<dbReference type="EMBL" id="HQ634175">
    <property type="protein sequence ID" value="AGH26351.1"/>
    <property type="molecule type" value="Genomic_DNA"/>
</dbReference>
<evidence type="ECO:0000313" key="2">
    <source>
        <dbReference type="EMBL" id="AGH26351.1"/>
    </source>
</evidence>
<dbReference type="InterPro" id="IPR027417">
    <property type="entry name" value="P-loop_NTPase"/>
</dbReference>
<dbReference type="InterPro" id="IPR006935">
    <property type="entry name" value="Helicase/UvrB_N"/>
</dbReference>
<reference evidence="2 3" key="1">
    <citation type="submission" date="2010-11" db="EMBL/GenBank/DDBJ databases">
        <title>The Genome Sequence of Cyanophage P-RSM1.</title>
        <authorList>
            <consortium name="The Broad Institute Genome Sequencing Platform"/>
            <person name="Henn M.R."/>
            <person name="Sullivan M.S."/>
            <person name="Osburne M.S."/>
            <person name="Levin J."/>
            <person name="Malboeuf C."/>
            <person name="Casali M."/>
            <person name="Russ C."/>
            <person name="Lennon N."/>
            <person name="Chapman S.B."/>
            <person name="Erlich R."/>
            <person name="Young S.K."/>
            <person name="Yandava C."/>
            <person name="Zeng Q."/>
            <person name="Alvarado L."/>
            <person name="Anderson S."/>
            <person name="Berlin A."/>
            <person name="Chen Z."/>
            <person name="Freedman E."/>
            <person name="Gellesch M."/>
            <person name="Goldberg J."/>
            <person name="Green L."/>
            <person name="Griggs A."/>
            <person name="Gujja S."/>
            <person name="Heilman E.R."/>
            <person name="Heiman D."/>
            <person name="Hollinger A."/>
            <person name="Howarth C."/>
            <person name="Larson L."/>
            <person name="Mehta T."/>
            <person name="Pearson M."/>
            <person name="Roberts A."/>
            <person name="Ryan E."/>
            <person name="Saif S."/>
            <person name="Shea T."/>
            <person name="Shenoy N."/>
            <person name="Sisk P."/>
            <person name="Stolte C."/>
            <person name="Sykes S."/>
            <person name="White J."/>
            <person name="Yu Q."/>
            <person name="Coleman M.L."/>
            <person name="Huang K.H."/>
            <person name="Weigele P.R."/>
            <person name="DeFrancesco A.S."/>
            <person name="Kern S.E."/>
            <person name="Thompson L.R."/>
            <person name="Fu R."/>
            <person name="Hombeck B."/>
            <person name="Chisholm S.W."/>
            <person name="Haas B."/>
            <person name="Nusbaum C."/>
            <person name="Birren B."/>
        </authorList>
    </citation>
    <scope>NUCLEOTIDE SEQUENCE [LARGE SCALE GENOMIC DNA]</scope>
    <source>
        <strain evidence="2 3">P-RSM1</strain>
    </source>
</reference>
<dbReference type="SMART" id="SM00487">
    <property type="entry name" value="DEXDc"/>
    <property type="match status" value="1"/>
</dbReference>
<sequence>MYIISIETFVMKLRPHQQRAFDRMQQYDIGKVIVPTGGGKTYIMIADLVEQHRTRYDSMTVVVAPRILLANQLCAEFTEFITGAEIMHVHSGETHYLSSTKVDEIQQFACRDKHKIIFTTYHSLHRVVDAGIKVDTVYYDEAHNGTGKHFFIGVEGMVKRATRRFAFTATPKVGRGATKNRGMNNSQVWGQTLENVPAKELIEAGAILPPKVVPFKTDRVRDKSNNYQVDADNLMDILDSLDSQQSAKVLVAAPSSKILGNMLGHTLILDYLKDNGYDVLHITSKFGAVINGKKVGREEFFDTLTKWGNDNDRRFVVFHYSILSEGINVNGLTHTVLLRNLPIIEMAQTIGRVIRVHKDDRKSVEEGLIPVGAFNLYKKQFGQVTVPTGYKYGDRIAQRLQNVIDYIFVEGIPPLAYC</sequence>
<proteinExistence type="predicted"/>
<dbReference type="SUPFAM" id="SSF52540">
    <property type="entry name" value="P-loop containing nucleoside triphosphate hydrolases"/>
    <property type="match status" value="2"/>
</dbReference>
<dbReference type="OrthoDB" id="2412at10239"/>
<keyword evidence="2" id="KW-0067">ATP-binding</keyword>
<dbReference type="Proteomes" id="UP000201235">
    <property type="component" value="Segment"/>
</dbReference>
<gene>
    <name evidence="2" type="ORF">CPPG_00034</name>
</gene>
<dbReference type="KEGG" id="vg:15312002"/>
<keyword evidence="2" id="KW-0547">Nucleotide-binding</keyword>
<dbReference type="GO" id="GO:0005524">
    <property type="term" value="F:ATP binding"/>
    <property type="evidence" value="ECO:0007669"/>
    <property type="project" value="InterPro"/>
</dbReference>
<keyword evidence="3" id="KW-1185">Reference proteome</keyword>
<accession>M4QG67</accession>
<dbReference type="GO" id="GO:0016787">
    <property type="term" value="F:hydrolase activity"/>
    <property type="evidence" value="ECO:0007669"/>
    <property type="project" value="InterPro"/>
</dbReference>
<keyword evidence="2" id="KW-0378">Hydrolase</keyword>
<feature type="domain" description="Helicase ATP-binding" evidence="1">
    <location>
        <begin position="21"/>
        <end position="189"/>
    </location>
</feature>
<evidence type="ECO:0000259" key="1">
    <source>
        <dbReference type="PROSITE" id="PS51192"/>
    </source>
</evidence>
<name>M4QG67_9CAUD</name>
<dbReference type="PROSITE" id="PS51192">
    <property type="entry name" value="HELICASE_ATP_BIND_1"/>
    <property type="match status" value="1"/>
</dbReference>
<dbReference type="PANTHER" id="PTHR47396:SF1">
    <property type="entry name" value="ATP-DEPENDENT HELICASE IRC3-RELATED"/>
    <property type="match status" value="1"/>
</dbReference>
<dbReference type="GeneID" id="15312002"/>